<dbReference type="Pfam" id="PF13439">
    <property type="entry name" value="Glyco_transf_4"/>
    <property type="match status" value="1"/>
</dbReference>
<name>A0A512NNF8_9HYPH</name>
<dbReference type="PANTHER" id="PTHR12526">
    <property type="entry name" value="GLYCOSYLTRANSFERASE"/>
    <property type="match status" value="1"/>
</dbReference>
<proteinExistence type="predicted"/>
<accession>A0A512NNF8</accession>
<dbReference type="Pfam" id="PF00534">
    <property type="entry name" value="Glycos_transf_1"/>
    <property type="match status" value="1"/>
</dbReference>
<feature type="domain" description="Glycosyl transferase family 1" evidence="1">
    <location>
        <begin position="171"/>
        <end position="308"/>
    </location>
</feature>
<evidence type="ECO:0000259" key="1">
    <source>
        <dbReference type="Pfam" id="PF00534"/>
    </source>
</evidence>
<dbReference type="GO" id="GO:0016757">
    <property type="term" value="F:glycosyltransferase activity"/>
    <property type="evidence" value="ECO:0007669"/>
    <property type="project" value="InterPro"/>
</dbReference>
<reference evidence="3 4" key="1">
    <citation type="submission" date="2019-07" db="EMBL/GenBank/DDBJ databases">
        <title>Whole genome shotgun sequence of Reyranella soli NBRC 108950.</title>
        <authorList>
            <person name="Hosoyama A."/>
            <person name="Uohara A."/>
            <person name="Ohji S."/>
            <person name="Ichikawa N."/>
        </authorList>
    </citation>
    <scope>NUCLEOTIDE SEQUENCE [LARGE SCALE GENOMIC DNA]</scope>
    <source>
        <strain evidence="3 4">NBRC 108950</strain>
    </source>
</reference>
<dbReference type="CDD" id="cd03802">
    <property type="entry name" value="GT4_AviGT4-like"/>
    <property type="match status" value="1"/>
</dbReference>
<protein>
    <submittedName>
        <fullName evidence="3">Glycosyl transferase</fullName>
    </submittedName>
</protein>
<dbReference type="AlphaFoldDB" id="A0A512NNF8"/>
<feature type="domain" description="Glycosyltransferase subfamily 4-like N-terminal" evidence="2">
    <location>
        <begin position="18"/>
        <end position="119"/>
    </location>
</feature>
<dbReference type="Gene3D" id="3.40.50.2000">
    <property type="entry name" value="Glycogen Phosphorylase B"/>
    <property type="match status" value="2"/>
</dbReference>
<dbReference type="InterPro" id="IPR001296">
    <property type="entry name" value="Glyco_trans_1"/>
</dbReference>
<dbReference type="EMBL" id="BKAJ01000165">
    <property type="protein sequence ID" value="GEP60469.1"/>
    <property type="molecule type" value="Genomic_DNA"/>
</dbReference>
<gene>
    <name evidence="3" type="ORF">RSO01_76350</name>
</gene>
<keyword evidence="4" id="KW-1185">Reference proteome</keyword>
<keyword evidence="3" id="KW-0808">Transferase</keyword>
<organism evidence="3 4">
    <name type="scientific">Reyranella soli</name>
    <dbReference type="NCBI Taxonomy" id="1230389"/>
    <lineage>
        <taxon>Bacteria</taxon>
        <taxon>Pseudomonadati</taxon>
        <taxon>Pseudomonadota</taxon>
        <taxon>Alphaproteobacteria</taxon>
        <taxon>Hyphomicrobiales</taxon>
        <taxon>Reyranellaceae</taxon>
        <taxon>Reyranella</taxon>
    </lineage>
</organism>
<comment type="caution">
    <text evidence="3">The sequence shown here is derived from an EMBL/GenBank/DDBJ whole genome shotgun (WGS) entry which is preliminary data.</text>
</comment>
<evidence type="ECO:0000313" key="3">
    <source>
        <dbReference type="EMBL" id="GEP60469.1"/>
    </source>
</evidence>
<evidence type="ECO:0000313" key="4">
    <source>
        <dbReference type="Proteomes" id="UP000321058"/>
    </source>
</evidence>
<dbReference type="SUPFAM" id="SSF53756">
    <property type="entry name" value="UDP-Glycosyltransferase/glycogen phosphorylase"/>
    <property type="match status" value="1"/>
</dbReference>
<dbReference type="InterPro" id="IPR028098">
    <property type="entry name" value="Glyco_trans_4-like_N"/>
</dbReference>
<sequence length="364" mass="40343">MKIAQVAPLAERCPPRLYGGTERIVSYLTEELVRQGHDVTLFASGDSRTAAKLVRCSGMALRLNAAVKDHMPYHLVMLDEVRRRADDFDVIHFHIDLLHFPLIRDIADRTLTTLHGRLDLPDLKPFYAAFPEIPLVSISDSQRCPMPAVNWARTIPHGLPRDLLPFSPQPKGDYLAFLGRISPEKRPDRAIEIAARAGLPLKIAAKVDKVDRPYWDMVIAPLVARHDNVEFVGEINDAEKASFLGNARALLFPIDWPEPFGLVMIEAMACGTPVIAWNCGSVPEVIDDGVSGFIVDNESDAVAAIERLAAFDRAQARAVFEQRFTVERMAADYLSTYRALAGVCRDAARLRRAGGDQQSLQAVA</sequence>
<dbReference type="RefSeq" id="WP_147155810.1">
    <property type="nucleotide sequence ID" value="NZ_BKAJ01000165.1"/>
</dbReference>
<evidence type="ECO:0000259" key="2">
    <source>
        <dbReference type="Pfam" id="PF13439"/>
    </source>
</evidence>
<dbReference type="PANTHER" id="PTHR12526:SF595">
    <property type="entry name" value="BLL5217 PROTEIN"/>
    <property type="match status" value="1"/>
</dbReference>
<dbReference type="Proteomes" id="UP000321058">
    <property type="component" value="Unassembled WGS sequence"/>
</dbReference>
<dbReference type="OrthoDB" id="9801573at2"/>